<proteinExistence type="predicted"/>
<evidence type="ECO:0000313" key="3">
    <source>
        <dbReference type="Proteomes" id="UP000660729"/>
    </source>
</evidence>
<dbReference type="AlphaFoldDB" id="A0A8H6VMF5"/>
<sequence>MATTNAAKVPDTAIIPPTPGNGKLDRVETPAIATPPADKAKPVPENPISPASIDSPTQSTQERRQSATEVINAVLAEEEAKNRTAEAPATKSRTSSRSRSRSRPTSAAGSRRGSTSVWDNDPEKKQRKLVEKIFGHRWTPDFLK</sequence>
<comment type="caution">
    <text evidence="2">The sequence shown here is derived from an EMBL/GenBank/DDBJ whole genome shotgun (WGS) entry which is preliminary data.</text>
</comment>
<protein>
    <submittedName>
        <fullName evidence="2">Uncharacterized protein</fullName>
    </submittedName>
</protein>
<evidence type="ECO:0000256" key="1">
    <source>
        <dbReference type="SAM" id="MobiDB-lite"/>
    </source>
</evidence>
<dbReference type="EMBL" id="JABCIY010000150">
    <property type="protein sequence ID" value="KAF7192080.1"/>
    <property type="molecule type" value="Genomic_DNA"/>
</dbReference>
<keyword evidence="3" id="KW-1185">Reference proteome</keyword>
<feature type="region of interest" description="Disordered" evidence="1">
    <location>
        <begin position="1"/>
        <end position="126"/>
    </location>
</feature>
<gene>
    <name evidence="2" type="ORF">HII31_06466</name>
</gene>
<accession>A0A8H6VMF5</accession>
<evidence type="ECO:0000313" key="2">
    <source>
        <dbReference type="EMBL" id="KAF7192080.1"/>
    </source>
</evidence>
<organism evidence="2 3">
    <name type="scientific">Pseudocercospora fuligena</name>
    <dbReference type="NCBI Taxonomy" id="685502"/>
    <lineage>
        <taxon>Eukaryota</taxon>
        <taxon>Fungi</taxon>
        <taxon>Dikarya</taxon>
        <taxon>Ascomycota</taxon>
        <taxon>Pezizomycotina</taxon>
        <taxon>Dothideomycetes</taxon>
        <taxon>Dothideomycetidae</taxon>
        <taxon>Mycosphaerellales</taxon>
        <taxon>Mycosphaerellaceae</taxon>
        <taxon>Pseudocercospora</taxon>
    </lineage>
</organism>
<feature type="compositionally biased region" description="Low complexity" evidence="1">
    <location>
        <begin position="103"/>
        <end position="114"/>
    </location>
</feature>
<dbReference type="Proteomes" id="UP000660729">
    <property type="component" value="Unassembled WGS sequence"/>
</dbReference>
<reference evidence="2" key="1">
    <citation type="submission" date="2020-04" db="EMBL/GenBank/DDBJ databases">
        <title>Draft genome resource of the tomato pathogen Pseudocercospora fuligena.</title>
        <authorList>
            <person name="Zaccaron A."/>
        </authorList>
    </citation>
    <scope>NUCLEOTIDE SEQUENCE</scope>
    <source>
        <strain evidence="2">PF001</strain>
    </source>
</reference>
<name>A0A8H6VMF5_9PEZI</name>